<dbReference type="InterPro" id="IPR007149">
    <property type="entry name" value="Leo1"/>
</dbReference>
<dbReference type="GO" id="GO:0006368">
    <property type="term" value="P:transcription elongation by RNA polymerase II"/>
    <property type="evidence" value="ECO:0007669"/>
    <property type="project" value="InterPro"/>
</dbReference>
<feature type="compositionally biased region" description="Basic and acidic residues" evidence="1">
    <location>
        <begin position="36"/>
        <end position="49"/>
    </location>
</feature>
<evidence type="ECO:0000256" key="1">
    <source>
        <dbReference type="SAM" id="MobiDB-lite"/>
    </source>
</evidence>
<protein>
    <submittedName>
        <fullName evidence="2">Another transcription unit protein</fullName>
    </submittedName>
</protein>
<feature type="region of interest" description="Disordered" evidence="1">
    <location>
        <begin position="1"/>
        <end position="49"/>
    </location>
</feature>
<accession>A0A2S2PMA7</accession>
<feature type="compositionally biased region" description="Acidic residues" evidence="1">
    <location>
        <begin position="26"/>
        <end position="35"/>
    </location>
</feature>
<gene>
    <name evidence="2" type="primary">Atu</name>
    <name evidence="2" type="ORF">g.30173</name>
</gene>
<feature type="region of interest" description="Disordered" evidence="1">
    <location>
        <begin position="235"/>
        <end position="330"/>
    </location>
</feature>
<dbReference type="GO" id="GO:0016593">
    <property type="term" value="C:Cdc73/Paf1 complex"/>
    <property type="evidence" value="ECO:0007669"/>
    <property type="project" value="InterPro"/>
</dbReference>
<organism evidence="2">
    <name type="scientific">Schizaphis graminum</name>
    <name type="common">Green bug aphid</name>
    <dbReference type="NCBI Taxonomy" id="13262"/>
    <lineage>
        <taxon>Eukaryota</taxon>
        <taxon>Metazoa</taxon>
        <taxon>Ecdysozoa</taxon>
        <taxon>Arthropoda</taxon>
        <taxon>Hexapoda</taxon>
        <taxon>Insecta</taxon>
        <taxon>Pterygota</taxon>
        <taxon>Neoptera</taxon>
        <taxon>Paraneoptera</taxon>
        <taxon>Hemiptera</taxon>
        <taxon>Sternorrhyncha</taxon>
        <taxon>Aphidomorpha</taxon>
        <taxon>Aphidoidea</taxon>
        <taxon>Aphididae</taxon>
        <taxon>Aphidini</taxon>
        <taxon>Schizaphis</taxon>
    </lineage>
</organism>
<dbReference type="GO" id="GO:1990269">
    <property type="term" value="F:RNA polymerase II C-terminal domain phosphoserine binding"/>
    <property type="evidence" value="ECO:0007669"/>
    <property type="project" value="TreeGrafter"/>
</dbReference>
<dbReference type="Pfam" id="PF04004">
    <property type="entry name" value="Leo1"/>
    <property type="match status" value="1"/>
</dbReference>
<dbReference type="EMBL" id="GGMR01017924">
    <property type="protein sequence ID" value="MBY30543.1"/>
    <property type="molecule type" value="Transcribed_RNA"/>
</dbReference>
<dbReference type="GO" id="GO:0032968">
    <property type="term" value="P:positive regulation of transcription elongation by RNA polymerase II"/>
    <property type="evidence" value="ECO:0007669"/>
    <property type="project" value="TreeGrafter"/>
</dbReference>
<name>A0A2S2PMA7_SCHGA</name>
<evidence type="ECO:0000313" key="2">
    <source>
        <dbReference type="EMBL" id="MBY30543.1"/>
    </source>
</evidence>
<dbReference type="PANTHER" id="PTHR23146">
    <property type="entry name" value="LEO1 PROTEIN"/>
    <property type="match status" value="1"/>
</dbReference>
<dbReference type="PANTHER" id="PTHR23146:SF0">
    <property type="entry name" value="RNA POLYMERASE-ASSOCIATED PROTEIN LEO1"/>
    <property type="match status" value="1"/>
</dbReference>
<feature type="compositionally biased region" description="Basic and acidic residues" evidence="1">
    <location>
        <begin position="235"/>
        <end position="244"/>
    </location>
</feature>
<sequence>MSDDDMDRDKSDKSDNDDNKSGGGRDDDDDDDNEKTEEKEKEVEEPIPERRIAVEIPKISVDLGSDLHFVKLPNFLSVETRPYDRETYEDEIDEEETLDEEGRARVKLKVENTIRWREVFDNDGNVVKESNTRVIKWSDGSMSLHLGSEIFDVYKQPLVGDHNHLFIRQGTGLQGQAVFRTKLSFRPHSTESFTHRKITLSLADRSQKSSGIKVLSQVGADPDANRYEKIKREEEKLRQSMRKETKVKRARERGANSNLSSSYLEPEREDGSDDENAISLSAIKNKFNKKSASKIDKSNIYSSEDDSSDMDTKKKRQSKIVSDSEEDDDL</sequence>
<reference evidence="2" key="1">
    <citation type="submission" date="2018-04" db="EMBL/GenBank/DDBJ databases">
        <title>Transcriptome of Schizaphis graminum biotype I.</title>
        <authorList>
            <person name="Scully E.D."/>
            <person name="Geib S.M."/>
            <person name="Palmer N.A."/>
            <person name="Koch K."/>
            <person name="Bradshaw J."/>
            <person name="Heng-Moss T."/>
            <person name="Sarath G."/>
        </authorList>
    </citation>
    <scope>NUCLEOTIDE SEQUENCE</scope>
</reference>
<feature type="compositionally biased region" description="Acidic residues" evidence="1">
    <location>
        <begin position="267"/>
        <end position="276"/>
    </location>
</feature>
<dbReference type="AlphaFoldDB" id="A0A2S2PMA7"/>
<feature type="compositionally biased region" description="Basic and acidic residues" evidence="1">
    <location>
        <begin position="7"/>
        <end position="25"/>
    </location>
</feature>
<proteinExistence type="predicted"/>